<dbReference type="AlphaFoldDB" id="A0A1I0CZD0"/>
<dbReference type="STRING" id="1526.SAMN02910262_01404"/>
<dbReference type="InterPro" id="IPR035895">
    <property type="entry name" value="HPr-like_sf"/>
</dbReference>
<keyword evidence="6" id="KW-1185">Reference proteome</keyword>
<reference evidence="6" key="1">
    <citation type="submission" date="2016-10" db="EMBL/GenBank/DDBJ databases">
        <authorList>
            <person name="Varghese N."/>
            <person name="Submissions S."/>
        </authorList>
    </citation>
    <scope>NUCLEOTIDE SEQUENCE [LARGE SCALE GENOMIC DNA]</scope>
    <source>
        <strain evidence="6">KH1P1</strain>
    </source>
</reference>
<dbReference type="Pfam" id="PF00381">
    <property type="entry name" value="PTS-HPr"/>
    <property type="match status" value="1"/>
</dbReference>
<dbReference type="InterPro" id="IPR000032">
    <property type="entry name" value="HPr-like"/>
</dbReference>
<evidence type="ECO:0000313" key="6">
    <source>
        <dbReference type="Proteomes" id="UP000199820"/>
    </source>
</evidence>
<proteinExistence type="predicted"/>
<dbReference type="eggNOG" id="COG1925">
    <property type="taxonomic scope" value="Bacteria"/>
</dbReference>
<dbReference type="PANTHER" id="PTHR33705">
    <property type="entry name" value="PHOSPHOCARRIER PROTEIN HPR"/>
    <property type="match status" value="1"/>
</dbReference>
<evidence type="ECO:0000256" key="3">
    <source>
        <dbReference type="ARBA" id="ARBA00022597"/>
    </source>
</evidence>
<accession>A0A1I0CZD0</accession>
<keyword evidence="3" id="KW-0762">Sugar transport</keyword>
<dbReference type="PRINTS" id="PR00107">
    <property type="entry name" value="PHOSPHOCPHPR"/>
</dbReference>
<protein>
    <recommendedName>
        <fullName evidence="2">Phosphocarrier protein HPr</fullName>
    </recommendedName>
</protein>
<evidence type="ECO:0000259" key="4">
    <source>
        <dbReference type="PROSITE" id="PS51350"/>
    </source>
</evidence>
<feature type="domain" description="HPr" evidence="4">
    <location>
        <begin position="1"/>
        <end position="85"/>
    </location>
</feature>
<dbReference type="NCBIfam" id="TIGR01003">
    <property type="entry name" value="PTS_HPr_family"/>
    <property type="match status" value="1"/>
</dbReference>
<dbReference type="PANTHER" id="PTHR33705:SF1">
    <property type="entry name" value="PHOSPHOCARRIER PROTEIN HPR"/>
    <property type="match status" value="1"/>
</dbReference>
<dbReference type="RefSeq" id="WP_074648989.1">
    <property type="nucleotide sequence ID" value="NZ_FOIL01000009.1"/>
</dbReference>
<gene>
    <name evidence="5" type="ORF">SAMN04487771_100944</name>
</gene>
<dbReference type="Gene3D" id="3.30.1340.10">
    <property type="entry name" value="HPr-like"/>
    <property type="match status" value="1"/>
</dbReference>
<dbReference type="SUPFAM" id="SSF55594">
    <property type="entry name" value="HPr-like"/>
    <property type="match status" value="1"/>
</dbReference>
<evidence type="ECO:0000313" key="5">
    <source>
        <dbReference type="EMBL" id="SET25241.1"/>
    </source>
</evidence>
<evidence type="ECO:0000256" key="1">
    <source>
        <dbReference type="ARBA" id="ARBA00003681"/>
    </source>
</evidence>
<name>A0A1I0CZD0_9FIRM</name>
<keyword evidence="3" id="KW-0813">Transport</keyword>
<dbReference type="CDD" id="cd00367">
    <property type="entry name" value="PTS-HPr_like"/>
    <property type="match status" value="1"/>
</dbReference>
<dbReference type="OrthoDB" id="9809047at2"/>
<dbReference type="Proteomes" id="UP000199820">
    <property type="component" value="Unassembled WGS sequence"/>
</dbReference>
<dbReference type="PROSITE" id="PS51350">
    <property type="entry name" value="PTS_HPR_DOM"/>
    <property type="match status" value="1"/>
</dbReference>
<dbReference type="InterPro" id="IPR050399">
    <property type="entry name" value="HPr"/>
</dbReference>
<evidence type="ECO:0000256" key="2">
    <source>
        <dbReference type="ARBA" id="ARBA00020422"/>
    </source>
</evidence>
<dbReference type="EMBL" id="FOIL01000009">
    <property type="protein sequence ID" value="SET25241.1"/>
    <property type="molecule type" value="Genomic_DNA"/>
</dbReference>
<comment type="function">
    <text evidence="1">General (non sugar-specific) component of the phosphoenolpyruvate-dependent sugar phosphotransferase system (sugar PTS). This major carbohydrate active-transport system catalyzes the phosphorylation of incoming sugar substrates concomitantly with their translocation across the cell membrane. The phosphoryl group from phosphoenolpyruvate (PEP) is transferred to the phosphoryl carrier protein HPr by enzyme I. Phospho-HPr then transfers it to the PTS EIIA domain.</text>
</comment>
<organism evidence="5 6">
    <name type="scientific">[Clostridium] aminophilum</name>
    <dbReference type="NCBI Taxonomy" id="1526"/>
    <lineage>
        <taxon>Bacteria</taxon>
        <taxon>Bacillati</taxon>
        <taxon>Bacillota</taxon>
        <taxon>Clostridia</taxon>
        <taxon>Lachnospirales</taxon>
        <taxon>Lachnospiraceae</taxon>
    </lineage>
</organism>
<sequence length="85" mass="9169">MKTFDYVIQDNDGIHARPAGELTKLCKTFSSLIQIGKDGKTVKATKILGIMSLGATKGSTVTLTFEGDDEEEACAAVKDFLEKNL</sequence>